<reference evidence="4 5" key="1">
    <citation type="submission" date="2019-07" db="EMBL/GenBank/DDBJ databases">
        <title>Genomics analysis of Aphanomyces spp. identifies a new class of oomycete effector associated with host adaptation.</title>
        <authorList>
            <person name="Gaulin E."/>
        </authorList>
    </citation>
    <scope>NUCLEOTIDE SEQUENCE [LARGE SCALE GENOMIC DNA]</scope>
    <source>
        <strain evidence="4 5">ATCC 201684</strain>
    </source>
</reference>
<evidence type="ECO:0000256" key="2">
    <source>
        <dbReference type="SAM" id="Coils"/>
    </source>
</evidence>
<dbReference type="GO" id="GO:0006886">
    <property type="term" value="P:intracellular protein transport"/>
    <property type="evidence" value="ECO:0007669"/>
    <property type="project" value="InterPro"/>
</dbReference>
<dbReference type="OrthoDB" id="65803at2759"/>
<accession>A0A6G0XGF4</accession>
<protein>
    <recommendedName>
        <fullName evidence="3">Vesicle transport v-SNARE N-terminal domain-containing protein</fullName>
    </recommendedName>
</protein>
<proteinExistence type="inferred from homology"/>
<keyword evidence="2" id="KW-0175">Coiled coil</keyword>
<dbReference type="InterPro" id="IPR007705">
    <property type="entry name" value="Vesicle_trsprt_v-SNARE_N"/>
</dbReference>
<evidence type="ECO:0000313" key="5">
    <source>
        <dbReference type="Proteomes" id="UP000481153"/>
    </source>
</evidence>
<comment type="caution">
    <text evidence="4">The sequence shown here is derived from an EMBL/GenBank/DDBJ whole genome shotgun (WGS) entry which is preliminary data.</text>
</comment>
<dbReference type="Gene3D" id="1.20.5.110">
    <property type="match status" value="1"/>
</dbReference>
<dbReference type="GO" id="GO:0016020">
    <property type="term" value="C:membrane"/>
    <property type="evidence" value="ECO:0007669"/>
    <property type="project" value="InterPro"/>
</dbReference>
<evidence type="ECO:0000313" key="4">
    <source>
        <dbReference type="EMBL" id="KAF0739384.1"/>
    </source>
</evidence>
<dbReference type="SUPFAM" id="SSF58038">
    <property type="entry name" value="SNARE fusion complex"/>
    <property type="match status" value="1"/>
</dbReference>
<gene>
    <name evidence="4" type="ORF">Ae201684_004953</name>
</gene>
<dbReference type="EMBL" id="VJMJ01000064">
    <property type="protein sequence ID" value="KAF0739384.1"/>
    <property type="molecule type" value="Genomic_DNA"/>
</dbReference>
<dbReference type="Proteomes" id="UP000481153">
    <property type="component" value="Unassembled WGS sequence"/>
</dbReference>
<evidence type="ECO:0000259" key="3">
    <source>
        <dbReference type="Pfam" id="PF05008"/>
    </source>
</evidence>
<feature type="coiled-coil region" evidence="2">
    <location>
        <begin position="68"/>
        <end position="95"/>
    </location>
</feature>
<name>A0A6G0XGF4_9STRA</name>
<dbReference type="InterPro" id="IPR038407">
    <property type="entry name" value="v-SNARE_N_sf"/>
</dbReference>
<dbReference type="InterPro" id="IPR010989">
    <property type="entry name" value="SNARE"/>
</dbReference>
<dbReference type="SUPFAM" id="SSF47661">
    <property type="entry name" value="t-snare proteins"/>
    <property type="match status" value="1"/>
</dbReference>
<evidence type="ECO:0000256" key="1">
    <source>
        <dbReference type="ARBA" id="ARBA00006108"/>
    </source>
</evidence>
<comment type="similarity">
    <text evidence="1">Belongs to the VTI1 family.</text>
</comment>
<dbReference type="AlphaFoldDB" id="A0A6G0XGF4"/>
<feature type="domain" description="Vesicle transport v-SNARE N-terminal" evidence="3">
    <location>
        <begin position="1"/>
        <end position="92"/>
    </location>
</feature>
<dbReference type="Gene3D" id="1.20.58.400">
    <property type="entry name" value="t-snare proteins"/>
    <property type="match status" value="1"/>
</dbReference>
<dbReference type="Pfam" id="PF12352">
    <property type="entry name" value="V-SNARE_C"/>
    <property type="match status" value="1"/>
</dbReference>
<keyword evidence="5" id="KW-1185">Reference proteome</keyword>
<dbReference type="GO" id="GO:0016192">
    <property type="term" value="P:vesicle-mediated transport"/>
    <property type="evidence" value="ECO:0007669"/>
    <property type="project" value="InterPro"/>
</dbReference>
<organism evidence="4 5">
    <name type="scientific">Aphanomyces euteiches</name>
    <dbReference type="NCBI Taxonomy" id="100861"/>
    <lineage>
        <taxon>Eukaryota</taxon>
        <taxon>Sar</taxon>
        <taxon>Stramenopiles</taxon>
        <taxon>Oomycota</taxon>
        <taxon>Saprolegniomycetes</taxon>
        <taxon>Saprolegniales</taxon>
        <taxon>Verrucalvaceae</taxon>
        <taxon>Aphanomyces</taxon>
    </lineage>
</organism>
<sequence>MTERFQEYYEAFKDARNEAMNAIRKMPDATSPQEKSQLERDARAKIEDVQRYFRILEQEGRGGTAHEKRKMQVQLRSCQSDIEKLNNNLNKALLVDQAQTRAAEPTLNPQAQAAAYQERMDRTGDHLNQAKTTIVEIEQIGANVSNTLATDRERLERAQENVQNLGAQGILQYYSLVARHSRTHCCHYLHFV</sequence>
<dbReference type="VEuPathDB" id="FungiDB:AeMF1_016162"/>
<dbReference type="Pfam" id="PF05008">
    <property type="entry name" value="V-SNARE"/>
    <property type="match status" value="1"/>
</dbReference>